<feature type="domain" description="Ice-binding protein C-terminal" evidence="1">
    <location>
        <begin position="113"/>
        <end position="137"/>
    </location>
</feature>
<evidence type="ECO:0000259" key="1">
    <source>
        <dbReference type="Pfam" id="PF07589"/>
    </source>
</evidence>
<dbReference type="NCBIfam" id="NF035944">
    <property type="entry name" value="PEPxxWA-CTERM"/>
    <property type="match status" value="1"/>
</dbReference>
<dbReference type="InterPro" id="IPR013424">
    <property type="entry name" value="Ice-binding_C"/>
</dbReference>
<proteinExistence type="predicted"/>
<protein>
    <submittedName>
        <fullName evidence="2">PEPxxWA-CTERM sorting domain-containing protein</fullName>
    </submittedName>
</protein>
<gene>
    <name evidence="2" type="ORF">H3309_07365</name>
</gene>
<dbReference type="AlphaFoldDB" id="A0A7G5IMH6"/>
<evidence type="ECO:0000313" key="3">
    <source>
        <dbReference type="Proteomes" id="UP000515292"/>
    </source>
</evidence>
<dbReference type="EMBL" id="CP059851">
    <property type="protein sequence ID" value="QMW24568.1"/>
    <property type="molecule type" value="Genomic_DNA"/>
</dbReference>
<dbReference type="Pfam" id="PF07589">
    <property type="entry name" value="PEP-CTERM"/>
    <property type="match status" value="1"/>
</dbReference>
<sequence>MALDGDIFANGPLLQTISGLTPGKKYNLKFYWAATQFQNRVGDTTERLDVSFGGQTRSTATVGGPTHYFAGWFTENMQFTAINSSEVLSFLSIGTPDGLPPVALLDGVSLTAAVPEPATWAMLIAGFGLVGMAARRRGRASFAASN</sequence>
<accession>A0A7G5IMH6</accession>
<dbReference type="Proteomes" id="UP000515292">
    <property type="component" value="Chromosome"/>
</dbReference>
<organism evidence="2 3">
    <name type="scientific">Sandaracinobacteroides saxicola</name>
    <dbReference type="NCBI Taxonomy" id="2759707"/>
    <lineage>
        <taxon>Bacteria</taxon>
        <taxon>Pseudomonadati</taxon>
        <taxon>Pseudomonadota</taxon>
        <taxon>Alphaproteobacteria</taxon>
        <taxon>Sphingomonadales</taxon>
        <taxon>Sphingosinicellaceae</taxon>
        <taxon>Sandaracinobacteroides</taxon>
    </lineage>
</organism>
<dbReference type="NCBIfam" id="TIGR02595">
    <property type="entry name" value="PEP_CTERM"/>
    <property type="match status" value="1"/>
</dbReference>
<dbReference type="KEGG" id="sand:H3309_07365"/>
<reference evidence="2 3" key="1">
    <citation type="submission" date="2020-07" db="EMBL/GenBank/DDBJ databases">
        <title>Complete genome sequence for Sandaracinobacter sp. M6.</title>
        <authorList>
            <person name="Tang Y."/>
            <person name="Liu Q."/>
            <person name="Guo Z."/>
            <person name="Lei P."/>
            <person name="Huang B."/>
        </authorList>
    </citation>
    <scope>NUCLEOTIDE SEQUENCE [LARGE SCALE GENOMIC DNA]</scope>
    <source>
        <strain evidence="2 3">M6</strain>
    </source>
</reference>
<keyword evidence="3" id="KW-1185">Reference proteome</keyword>
<evidence type="ECO:0000313" key="2">
    <source>
        <dbReference type="EMBL" id="QMW24568.1"/>
    </source>
</evidence>
<name>A0A7G5IMH6_9SPHN</name>